<dbReference type="Proteomes" id="UP000298030">
    <property type="component" value="Unassembled WGS sequence"/>
</dbReference>
<organism evidence="2 3">
    <name type="scientific">Coprinellus micaceus</name>
    <name type="common">Glistening ink-cap mushroom</name>
    <name type="synonym">Coprinus micaceus</name>
    <dbReference type="NCBI Taxonomy" id="71717"/>
    <lineage>
        <taxon>Eukaryota</taxon>
        <taxon>Fungi</taxon>
        <taxon>Dikarya</taxon>
        <taxon>Basidiomycota</taxon>
        <taxon>Agaricomycotina</taxon>
        <taxon>Agaricomycetes</taxon>
        <taxon>Agaricomycetidae</taxon>
        <taxon>Agaricales</taxon>
        <taxon>Agaricineae</taxon>
        <taxon>Psathyrellaceae</taxon>
        <taxon>Coprinellus</taxon>
    </lineage>
</organism>
<keyword evidence="3" id="KW-1185">Reference proteome</keyword>
<protein>
    <submittedName>
        <fullName evidence="2">Uncharacterized protein</fullName>
    </submittedName>
</protein>
<proteinExistence type="predicted"/>
<dbReference type="EMBL" id="QPFP01000001">
    <property type="protein sequence ID" value="TEB40086.1"/>
    <property type="molecule type" value="Genomic_DNA"/>
</dbReference>
<sequence length="97" mass="9710">MTSVVFKSLVRGGLGHPFCPAARTLLRTNLPCSGILIPQRSVSPGTGVAPETCSASLHPGLLLVFLSGAGASSPNSEQGLATDRSLLAPSPGLSVTG</sequence>
<evidence type="ECO:0000256" key="1">
    <source>
        <dbReference type="SAM" id="MobiDB-lite"/>
    </source>
</evidence>
<reference evidence="2 3" key="1">
    <citation type="journal article" date="2019" name="Nat. Ecol. Evol.">
        <title>Megaphylogeny resolves global patterns of mushroom evolution.</title>
        <authorList>
            <person name="Varga T."/>
            <person name="Krizsan K."/>
            <person name="Foldi C."/>
            <person name="Dima B."/>
            <person name="Sanchez-Garcia M."/>
            <person name="Sanchez-Ramirez S."/>
            <person name="Szollosi G.J."/>
            <person name="Szarkandi J.G."/>
            <person name="Papp V."/>
            <person name="Albert L."/>
            <person name="Andreopoulos W."/>
            <person name="Angelini C."/>
            <person name="Antonin V."/>
            <person name="Barry K.W."/>
            <person name="Bougher N.L."/>
            <person name="Buchanan P."/>
            <person name="Buyck B."/>
            <person name="Bense V."/>
            <person name="Catcheside P."/>
            <person name="Chovatia M."/>
            <person name="Cooper J."/>
            <person name="Damon W."/>
            <person name="Desjardin D."/>
            <person name="Finy P."/>
            <person name="Geml J."/>
            <person name="Haridas S."/>
            <person name="Hughes K."/>
            <person name="Justo A."/>
            <person name="Karasinski D."/>
            <person name="Kautmanova I."/>
            <person name="Kiss B."/>
            <person name="Kocsube S."/>
            <person name="Kotiranta H."/>
            <person name="LaButti K.M."/>
            <person name="Lechner B.E."/>
            <person name="Liimatainen K."/>
            <person name="Lipzen A."/>
            <person name="Lukacs Z."/>
            <person name="Mihaltcheva S."/>
            <person name="Morgado L.N."/>
            <person name="Niskanen T."/>
            <person name="Noordeloos M.E."/>
            <person name="Ohm R.A."/>
            <person name="Ortiz-Santana B."/>
            <person name="Ovrebo C."/>
            <person name="Racz N."/>
            <person name="Riley R."/>
            <person name="Savchenko A."/>
            <person name="Shiryaev A."/>
            <person name="Soop K."/>
            <person name="Spirin V."/>
            <person name="Szebenyi C."/>
            <person name="Tomsovsky M."/>
            <person name="Tulloss R.E."/>
            <person name="Uehling J."/>
            <person name="Grigoriev I.V."/>
            <person name="Vagvolgyi C."/>
            <person name="Papp T."/>
            <person name="Martin F.M."/>
            <person name="Miettinen O."/>
            <person name="Hibbett D.S."/>
            <person name="Nagy L.G."/>
        </authorList>
    </citation>
    <scope>NUCLEOTIDE SEQUENCE [LARGE SCALE GENOMIC DNA]</scope>
    <source>
        <strain evidence="2 3">FP101781</strain>
    </source>
</reference>
<evidence type="ECO:0000313" key="3">
    <source>
        <dbReference type="Proteomes" id="UP000298030"/>
    </source>
</evidence>
<name>A0A4Y7U0X4_COPMI</name>
<dbReference type="AlphaFoldDB" id="A0A4Y7U0X4"/>
<feature type="region of interest" description="Disordered" evidence="1">
    <location>
        <begin position="71"/>
        <end position="97"/>
    </location>
</feature>
<evidence type="ECO:0000313" key="2">
    <source>
        <dbReference type="EMBL" id="TEB40086.1"/>
    </source>
</evidence>
<accession>A0A4Y7U0X4</accession>
<gene>
    <name evidence="2" type="ORF">FA13DRAFT_53029</name>
</gene>
<comment type="caution">
    <text evidence="2">The sequence shown here is derived from an EMBL/GenBank/DDBJ whole genome shotgun (WGS) entry which is preliminary data.</text>
</comment>